<keyword evidence="2" id="KW-1185">Reference proteome</keyword>
<organism evidence="1 2">
    <name type="scientific">Tanacetum coccineum</name>
    <dbReference type="NCBI Taxonomy" id="301880"/>
    <lineage>
        <taxon>Eukaryota</taxon>
        <taxon>Viridiplantae</taxon>
        <taxon>Streptophyta</taxon>
        <taxon>Embryophyta</taxon>
        <taxon>Tracheophyta</taxon>
        <taxon>Spermatophyta</taxon>
        <taxon>Magnoliopsida</taxon>
        <taxon>eudicotyledons</taxon>
        <taxon>Gunneridae</taxon>
        <taxon>Pentapetalae</taxon>
        <taxon>asterids</taxon>
        <taxon>campanulids</taxon>
        <taxon>Asterales</taxon>
        <taxon>Asteraceae</taxon>
        <taxon>Asteroideae</taxon>
        <taxon>Anthemideae</taxon>
        <taxon>Anthemidinae</taxon>
        <taxon>Tanacetum</taxon>
    </lineage>
</organism>
<dbReference type="Proteomes" id="UP001151760">
    <property type="component" value="Unassembled WGS sequence"/>
</dbReference>
<protein>
    <submittedName>
        <fullName evidence="1">Uncharacterized protein</fullName>
    </submittedName>
</protein>
<name>A0ABQ5CMP4_9ASTR</name>
<evidence type="ECO:0000313" key="2">
    <source>
        <dbReference type="Proteomes" id="UP001151760"/>
    </source>
</evidence>
<sequence length="82" mass="9627">MMKSKSYLTGDDESKSFVAMIQKFKKISRKKGWIRVLEDEIAQGIDREDLETLWKLVKTKHGDTRPEEETERSLWGDLKVIV</sequence>
<dbReference type="EMBL" id="BQNB010014423">
    <property type="protein sequence ID" value="GJT27979.1"/>
    <property type="molecule type" value="Genomic_DNA"/>
</dbReference>
<gene>
    <name evidence="1" type="ORF">Tco_0908254</name>
</gene>
<reference evidence="1" key="2">
    <citation type="submission" date="2022-01" db="EMBL/GenBank/DDBJ databases">
        <authorList>
            <person name="Yamashiro T."/>
            <person name="Shiraishi A."/>
            <person name="Satake H."/>
            <person name="Nakayama K."/>
        </authorList>
    </citation>
    <scope>NUCLEOTIDE SEQUENCE</scope>
</reference>
<reference evidence="1" key="1">
    <citation type="journal article" date="2022" name="Int. J. Mol. Sci.">
        <title>Draft Genome of Tanacetum Coccineum: Genomic Comparison of Closely Related Tanacetum-Family Plants.</title>
        <authorList>
            <person name="Yamashiro T."/>
            <person name="Shiraishi A."/>
            <person name="Nakayama K."/>
            <person name="Satake H."/>
        </authorList>
    </citation>
    <scope>NUCLEOTIDE SEQUENCE</scope>
</reference>
<accession>A0ABQ5CMP4</accession>
<comment type="caution">
    <text evidence="1">The sequence shown here is derived from an EMBL/GenBank/DDBJ whole genome shotgun (WGS) entry which is preliminary data.</text>
</comment>
<evidence type="ECO:0000313" key="1">
    <source>
        <dbReference type="EMBL" id="GJT27979.1"/>
    </source>
</evidence>
<proteinExistence type="predicted"/>